<evidence type="ECO:0000313" key="5">
    <source>
        <dbReference type="Proteomes" id="UP000191285"/>
    </source>
</evidence>
<dbReference type="GO" id="GO:0022857">
    <property type="term" value="F:transmembrane transporter activity"/>
    <property type="evidence" value="ECO:0007669"/>
    <property type="project" value="InterPro"/>
</dbReference>
<dbReference type="InterPro" id="IPR036259">
    <property type="entry name" value="MFS_trans_sf"/>
</dbReference>
<accession>A0A1V6TJ42</accession>
<keyword evidence="3" id="KW-0812">Transmembrane</keyword>
<gene>
    <name evidence="4" type="ORF">PENSTE_c005G05496</name>
</gene>
<reference evidence="5" key="1">
    <citation type="journal article" date="2017" name="Nat. Microbiol.">
        <title>Global analysis of biosynthetic gene clusters reveals vast potential of secondary metabolite production in Penicillium species.</title>
        <authorList>
            <person name="Nielsen J.C."/>
            <person name="Grijseels S."/>
            <person name="Prigent S."/>
            <person name="Ji B."/>
            <person name="Dainat J."/>
            <person name="Nielsen K.F."/>
            <person name="Frisvad J.C."/>
            <person name="Workman M."/>
            <person name="Nielsen J."/>
        </authorList>
    </citation>
    <scope>NUCLEOTIDE SEQUENCE [LARGE SCALE GENOMIC DNA]</scope>
    <source>
        <strain evidence="5">IBT 24891</strain>
    </source>
</reference>
<proteinExistence type="inferred from homology"/>
<evidence type="ECO:0008006" key="6">
    <source>
        <dbReference type="Google" id="ProtNLM"/>
    </source>
</evidence>
<keyword evidence="3" id="KW-1133">Transmembrane helix</keyword>
<evidence type="ECO:0000313" key="4">
    <source>
        <dbReference type="EMBL" id="OQE26375.1"/>
    </source>
</evidence>
<evidence type="ECO:0000256" key="3">
    <source>
        <dbReference type="SAM" id="Phobius"/>
    </source>
</evidence>
<comment type="similarity">
    <text evidence="2">Belongs to the major facilitator superfamily. Monocarboxylate porter (TC 2.A.1.13) family.</text>
</comment>
<dbReference type="Gene3D" id="1.20.1250.20">
    <property type="entry name" value="MFS general substrate transporter like domains"/>
    <property type="match status" value="1"/>
</dbReference>
<dbReference type="EMBL" id="MLKD01000005">
    <property type="protein sequence ID" value="OQE26375.1"/>
    <property type="molecule type" value="Genomic_DNA"/>
</dbReference>
<dbReference type="PANTHER" id="PTHR11360:SF130">
    <property type="entry name" value="MAJOR FACILITATOR SUPERFAMILY (MFS) PROFILE DOMAIN-CONTAINING PROTEIN-RELATED"/>
    <property type="match status" value="1"/>
</dbReference>
<feature type="transmembrane region" description="Helical" evidence="3">
    <location>
        <begin position="372"/>
        <end position="392"/>
    </location>
</feature>
<keyword evidence="5" id="KW-1185">Reference proteome</keyword>
<comment type="caution">
    <text evidence="4">The sequence shown here is derived from an EMBL/GenBank/DDBJ whole genome shotgun (WGS) entry which is preliminary data.</text>
</comment>
<evidence type="ECO:0000256" key="2">
    <source>
        <dbReference type="ARBA" id="ARBA00006727"/>
    </source>
</evidence>
<feature type="transmembrane region" description="Helical" evidence="3">
    <location>
        <begin position="343"/>
        <end position="366"/>
    </location>
</feature>
<keyword evidence="3" id="KW-0472">Membrane</keyword>
<feature type="transmembrane region" description="Helical" evidence="3">
    <location>
        <begin position="84"/>
        <end position="103"/>
    </location>
</feature>
<dbReference type="GO" id="GO:0016020">
    <property type="term" value="C:membrane"/>
    <property type="evidence" value="ECO:0007669"/>
    <property type="project" value="UniProtKB-SubCell"/>
</dbReference>
<feature type="transmembrane region" description="Helical" evidence="3">
    <location>
        <begin position="44"/>
        <end position="63"/>
    </location>
</feature>
<feature type="transmembrane region" description="Helical" evidence="3">
    <location>
        <begin position="247"/>
        <end position="265"/>
    </location>
</feature>
<sequence>MEHDTTVPGMSDPSYAVDIVAPVSSRIASISNHHPGPPPDGGPTVWLCVLGTFLAVMNTWGVINSFGVFQSYYVTTLHRPPSDIAWIGSIEIFLLLFTGTITGRTTDAGYFRVVAASGSVLIVLGMLTTSIPIDVVSKRRSLAIGITACGSGLGGIIYPLLMQELLPRVGFGWSVRTLGFVQAATLATALLCLKPRTVPRKSGKFVELAAFLEMEYTCYAIGCFLCYWGSYFAFFFVASYARDIQGMSYTASLRLIMVMNGVGTVGRLLPTYIADRVGTLTIFIPTAGLGAIMLFCWMSVFSVVSLYVWAAITGIALGGIQALFPSALAALTTDPRTQGMRIGMIFTIVSFSVLTGAPLSGAILSALQGRYIGAQGFAGSSLAAGATFIALAREVKRRKVRARMWDKI</sequence>
<dbReference type="AlphaFoldDB" id="A0A1V6TJ42"/>
<evidence type="ECO:0000256" key="1">
    <source>
        <dbReference type="ARBA" id="ARBA00004141"/>
    </source>
</evidence>
<organism evidence="4 5">
    <name type="scientific">Penicillium steckii</name>
    <dbReference type="NCBI Taxonomy" id="303698"/>
    <lineage>
        <taxon>Eukaryota</taxon>
        <taxon>Fungi</taxon>
        <taxon>Dikarya</taxon>
        <taxon>Ascomycota</taxon>
        <taxon>Pezizomycotina</taxon>
        <taxon>Eurotiomycetes</taxon>
        <taxon>Eurotiomycetidae</taxon>
        <taxon>Eurotiales</taxon>
        <taxon>Aspergillaceae</taxon>
        <taxon>Penicillium</taxon>
    </lineage>
</organism>
<dbReference type="Pfam" id="PF07690">
    <property type="entry name" value="MFS_1"/>
    <property type="match status" value="1"/>
</dbReference>
<dbReference type="OrthoDB" id="5212574at2759"/>
<feature type="transmembrane region" description="Helical" evidence="3">
    <location>
        <begin position="277"/>
        <end position="300"/>
    </location>
</feature>
<name>A0A1V6TJ42_9EURO</name>
<comment type="subcellular location">
    <subcellularLocation>
        <location evidence="1">Membrane</location>
        <topology evidence="1">Multi-pass membrane protein</topology>
    </subcellularLocation>
</comment>
<dbReference type="Proteomes" id="UP000191285">
    <property type="component" value="Unassembled WGS sequence"/>
</dbReference>
<dbReference type="PANTHER" id="PTHR11360">
    <property type="entry name" value="MONOCARBOXYLATE TRANSPORTER"/>
    <property type="match status" value="1"/>
</dbReference>
<feature type="transmembrane region" description="Helical" evidence="3">
    <location>
        <begin position="141"/>
        <end position="161"/>
    </location>
</feature>
<dbReference type="SUPFAM" id="SSF103473">
    <property type="entry name" value="MFS general substrate transporter"/>
    <property type="match status" value="1"/>
</dbReference>
<dbReference type="InterPro" id="IPR050327">
    <property type="entry name" value="Proton-linked_MCT"/>
</dbReference>
<dbReference type="InterPro" id="IPR011701">
    <property type="entry name" value="MFS"/>
</dbReference>
<feature type="transmembrane region" description="Helical" evidence="3">
    <location>
        <begin position="173"/>
        <end position="193"/>
    </location>
</feature>
<feature type="transmembrane region" description="Helical" evidence="3">
    <location>
        <begin position="109"/>
        <end position="129"/>
    </location>
</feature>
<feature type="transmembrane region" description="Helical" evidence="3">
    <location>
        <begin position="306"/>
        <end position="331"/>
    </location>
</feature>
<protein>
    <recommendedName>
        <fullName evidence="6">Major facilitator superfamily (MFS) profile domain-containing protein</fullName>
    </recommendedName>
</protein>
<feature type="transmembrane region" description="Helical" evidence="3">
    <location>
        <begin position="214"/>
        <end position="241"/>
    </location>
</feature>